<keyword evidence="6" id="KW-1185">Reference proteome</keyword>
<evidence type="ECO:0000256" key="2">
    <source>
        <dbReference type="ARBA" id="ARBA00022448"/>
    </source>
</evidence>
<dbReference type="PANTHER" id="PTHR30061:SF50">
    <property type="entry name" value="MALTOSE_MALTODEXTRIN-BINDING PERIPLASMIC PROTEIN"/>
    <property type="match status" value="1"/>
</dbReference>
<dbReference type="PROSITE" id="PS51257">
    <property type="entry name" value="PROKAR_LIPOPROTEIN"/>
    <property type="match status" value="1"/>
</dbReference>
<dbReference type="GO" id="GO:1901982">
    <property type="term" value="F:maltose binding"/>
    <property type="evidence" value="ECO:0007669"/>
    <property type="project" value="TreeGrafter"/>
</dbReference>
<accession>A0A1H0W5R3</accession>
<keyword evidence="2" id="KW-0813">Transport</keyword>
<keyword evidence="3 4" id="KW-0732">Signal</keyword>
<dbReference type="PANTHER" id="PTHR30061">
    <property type="entry name" value="MALTOSE-BINDING PERIPLASMIC PROTEIN"/>
    <property type="match status" value="1"/>
</dbReference>
<dbReference type="GO" id="GO:0015768">
    <property type="term" value="P:maltose transport"/>
    <property type="evidence" value="ECO:0007669"/>
    <property type="project" value="TreeGrafter"/>
</dbReference>
<name>A0A1H0W5R3_9PSEU</name>
<dbReference type="CDD" id="cd14750">
    <property type="entry name" value="PBP2_TMBP"/>
    <property type="match status" value="1"/>
</dbReference>
<gene>
    <name evidence="5" type="ORF">SAMN05192558_1188</name>
</gene>
<evidence type="ECO:0000256" key="3">
    <source>
        <dbReference type="ARBA" id="ARBA00022729"/>
    </source>
</evidence>
<dbReference type="STRING" id="504798.SAMN05421871_1178"/>
<sequence>MFTRGPVARGVALAAALVLSLSACGTSDSGGGGGTQPGPAALEGVGPITLVTGKDTSGNLQNQVDGWNAEHADQKVTLIELPEDADAQRQQMVQNAQTKSDAYTVLNLDVVWTAEFAANQWVTQLPEDQFPIDKLLPATVETAKYFKKLYAVPINSDGGLLYYRKDLLDAVGAKAPTTWAEMNAACDKVIAANPAVSCYAGQFEKYEGLTVNFSEAVNSAGGDVVGEDGKPNVNTEKAKAGLDFLVEGVKSGKIAAKARTFKEEEGRRAFQAGELVFHRQWPYQYAKANATDGSSTVAGKFAVAPLPGLDGPGSSTLGGHNYAISSFAKNKKSALDFIKYMVDEKQQRASLEKTSLAPTWASLYDEPALVEKFPYLTELKKSIEKAKKRPAVVKYQEVSSAIQEAAYAAMSGQSSSQDALASLQTKLESLTGS</sequence>
<evidence type="ECO:0000313" key="6">
    <source>
        <dbReference type="Proteomes" id="UP000199651"/>
    </source>
</evidence>
<dbReference type="Pfam" id="PF01547">
    <property type="entry name" value="SBP_bac_1"/>
    <property type="match status" value="1"/>
</dbReference>
<evidence type="ECO:0000313" key="5">
    <source>
        <dbReference type="EMBL" id="SDP86097.1"/>
    </source>
</evidence>
<comment type="similarity">
    <text evidence="1">Belongs to the bacterial solute-binding protein 1 family.</text>
</comment>
<dbReference type="Gene3D" id="3.40.190.10">
    <property type="entry name" value="Periplasmic binding protein-like II"/>
    <property type="match status" value="2"/>
</dbReference>
<evidence type="ECO:0000256" key="1">
    <source>
        <dbReference type="ARBA" id="ARBA00008520"/>
    </source>
</evidence>
<dbReference type="SUPFAM" id="SSF53850">
    <property type="entry name" value="Periplasmic binding protein-like II"/>
    <property type="match status" value="1"/>
</dbReference>
<dbReference type="EMBL" id="FNJB01000018">
    <property type="protein sequence ID" value="SDP86097.1"/>
    <property type="molecule type" value="Genomic_DNA"/>
</dbReference>
<dbReference type="InterPro" id="IPR006059">
    <property type="entry name" value="SBP"/>
</dbReference>
<proteinExistence type="inferred from homology"/>
<protein>
    <submittedName>
        <fullName evidence="5">Carbohydrate ABC transporter substrate-binding protein, CUT1 family</fullName>
    </submittedName>
</protein>
<dbReference type="GO" id="GO:0042956">
    <property type="term" value="P:maltodextrin transmembrane transport"/>
    <property type="evidence" value="ECO:0007669"/>
    <property type="project" value="TreeGrafter"/>
</dbReference>
<dbReference type="Proteomes" id="UP000199651">
    <property type="component" value="Unassembled WGS sequence"/>
</dbReference>
<feature type="signal peptide" evidence="4">
    <location>
        <begin position="1"/>
        <end position="23"/>
    </location>
</feature>
<evidence type="ECO:0000256" key="4">
    <source>
        <dbReference type="SAM" id="SignalP"/>
    </source>
</evidence>
<reference evidence="6" key="1">
    <citation type="submission" date="2016-10" db="EMBL/GenBank/DDBJ databases">
        <authorList>
            <person name="Varghese N."/>
            <person name="Submissions S."/>
        </authorList>
    </citation>
    <scope>NUCLEOTIDE SEQUENCE [LARGE SCALE GENOMIC DNA]</scope>
    <source>
        <strain evidence="6">IBRC-M 10655</strain>
    </source>
</reference>
<organism evidence="5 6">
    <name type="scientific">Actinokineospora alba</name>
    <dbReference type="NCBI Taxonomy" id="504798"/>
    <lineage>
        <taxon>Bacteria</taxon>
        <taxon>Bacillati</taxon>
        <taxon>Actinomycetota</taxon>
        <taxon>Actinomycetes</taxon>
        <taxon>Pseudonocardiales</taxon>
        <taxon>Pseudonocardiaceae</taxon>
        <taxon>Actinokineospora</taxon>
    </lineage>
</organism>
<dbReference type="AlphaFoldDB" id="A0A1H0W5R3"/>
<dbReference type="GO" id="GO:0055052">
    <property type="term" value="C:ATP-binding cassette (ABC) transporter complex, substrate-binding subunit-containing"/>
    <property type="evidence" value="ECO:0007669"/>
    <property type="project" value="TreeGrafter"/>
</dbReference>
<feature type="chain" id="PRO_5039302355" evidence="4">
    <location>
        <begin position="24"/>
        <end position="433"/>
    </location>
</feature>